<accession>A0AAD1YYY8</accession>
<keyword evidence="2" id="KW-1185">Reference proteome</keyword>
<evidence type="ECO:0000313" key="1">
    <source>
        <dbReference type="EMBL" id="CAI9758325.1"/>
    </source>
</evidence>
<reference evidence="1" key="1">
    <citation type="submission" date="2023-05" db="EMBL/GenBank/DDBJ databases">
        <authorList>
            <person name="Huff M."/>
        </authorList>
    </citation>
    <scope>NUCLEOTIDE SEQUENCE</scope>
</reference>
<name>A0AAD1YYY8_9LAMI</name>
<dbReference type="EMBL" id="OU503038">
    <property type="protein sequence ID" value="CAI9758325.1"/>
    <property type="molecule type" value="Genomic_DNA"/>
</dbReference>
<evidence type="ECO:0000313" key="2">
    <source>
        <dbReference type="Proteomes" id="UP000834106"/>
    </source>
</evidence>
<protein>
    <submittedName>
        <fullName evidence="1">Uncharacterized protein</fullName>
    </submittedName>
</protein>
<organism evidence="1 2">
    <name type="scientific">Fraxinus pennsylvanica</name>
    <dbReference type="NCBI Taxonomy" id="56036"/>
    <lineage>
        <taxon>Eukaryota</taxon>
        <taxon>Viridiplantae</taxon>
        <taxon>Streptophyta</taxon>
        <taxon>Embryophyta</taxon>
        <taxon>Tracheophyta</taxon>
        <taxon>Spermatophyta</taxon>
        <taxon>Magnoliopsida</taxon>
        <taxon>eudicotyledons</taxon>
        <taxon>Gunneridae</taxon>
        <taxon>Pentapetalae</taxon>
        <taxon>asterids</taxon>
        <taxon>lamiids</taxon>
        <taxon>Lamiales</taxon>
        <taxon>Oleaceae</taxon>
        <taxon>Oleeae</taxon>
        <taxon>Fraxinus</taxon>
    </lineage>
</organism>
<dbReference type="Proteomes" id="UP000834106">
    <property type="component" value="Chromosome 3"/>
</dbReference>
<dbReference type="SUPFAM" id="SSF140990">
    <property type="entry name" value="FtsH protease domain-like"/>
    <property type="match status" value="1"/>
</dbReference>
<proteinExistence type="predicted"/>
<dbReference type="GO" id="GO:0006508">
    <property type="term" value="P:proteolysis"/>
    <property type="evidence" value="ECO:0007669"/>
    <property type="project" value="InterPro"/>
</dbReference>
<dbReference type="InterPro" id="IPR037219">
    <property type="entry name" value="Peptidase_M41-like"/>
</dbReference>
<sequence>MHFSVEKCASVLREYCPAVETITDVLLEKGEITADEIWNMYNSSPRIPQPAVSPVDEYGALIYTGHWGLHGISLPGRVTFSPGNVGFSTWGFQLLVHHVQWRLKSSVMGHGS</sequence>
<dbReference type="GO" id="GO:0004176">
    <property type="term" value="F:ATP-dependent peptidase activity"/>
    <property type="evidence" value="ECO:0007669"/>
    <property type="project" value="InterPro"/>
</dbReference>
<dbReference type="GO" id="GO:0005524">
    <property type="term" value="F:ATP binding"/>
    <property type="evidence" value="ECO:0007669"/>
    <property type="project" value="InterPro"/>
</dbReference>
<gene>
    <name evidence="1" type="ORF">FPE_LOCUS5755</name>
</gene>
<dbReference type="AlphaFoldDB" id="A0AAD1YYY8"/>
<dbReference type="GO" id="GO:0004222">
    <property type="term" value="F:metalloendopeptidase activity"/>
    <property type="evidence" value="ECO:0007669"/>
    <property type="project" value="InterPro"/>
</dbReference>